<evidence type="ECO:0000313" key="2">
    <source>
        <dbReference type="Proteomes" id="UP001171687"/>
    </source>
</evidence>
<name>A0AAW7MCK8_9STAP</name>
<sequence>MLDQALIDKQINDQFDKNLNSLDYKIVVLDDDPTGTQTVKDLPVYTEWTE</sequence>
<dbReference type="AlphaFoldDB" id="A0AAW7MCK8"/>
<gene>
    <name evidence="1" type="ORF">QYH67_05435</name>
</gene>
<dbReference type="RefSeq" id="WP_225309978.1">
    <property type="nucleotide sequence ID" value="NZ_CAKZJA010000018.1"/>
</dbReference>
<organism evidence="1 2">
    <name type="scientific">Staphylococcus auricularis</name>
    <dbReference type="NCBI Taxonomy" id="29379"/>
    <lineage>
        <taxon>Bacteria</taxon>
        <taxon>Bacillati</taxon>
        <taxon>Bacillota</taxon>
        <taxon>Bacilli</taxon>
        <taxon>Bacillales</taxon>
        <taxon>Staphylococcaceae</taxon>
        <taxon>Staphylococcus</taxon>
    </lineage>
</organism>
<proteinExistence type="predicted"/>
<evidence type="ECO:0000313" key="1">
    <source>
        <dbReference type="EMBL" id="MDN4533019.1"/>
    </source>
</evidence>
<accession>A0AAW7MCK8</accession>
<dbReference type="Proteomes" id="UP001171687">
    <property type="component" value="Unassembled WGS sequence"/>
</dbReference>
<protein>
    <submittedName>
        <fullName evidence="1">Uncharacterized protein</fullName>
    </submittedName>
</protein>
<comment type="caution">
    <text evidence="1">The sequence shown here is derived from an EMBL/GenBank/DDBJ whole genome shotgun (WGS) entry which is preliminary data.</text>
</comment>
<reference evidence="1" key="1">
    <citation type="submission" date="2023-07" db="EMBL/GenBank/DDBJ databases">
        <title>Evaluation of the beneficial properties of pineapple isolates.</title>
        <authorList>
            <person name="Adefiranye O."/>
        </authorList>
    </citation>
    <scope>NUCLEOTIDE SEQUENCE</scope>
    <source>
        <strain evidence="1">PAPLE_T1</strain>
    </source>
</reference>
<dbReference type="EMBL" id="JAUHQC010000009">
    <property type="protein sequence ID" value="MDN4533019.1"/>
    <property type="molecule type" value="Genomic_DNA"/>
</dbReference>